<evidence type="ECO:0000313" key="3">
    <source>
        <dbReference type="Proteomes" id="UP000741282"/>
    </source>
</evidence>
<evidence type="ECO:0000313" key="2">
    <source>
        <dbReference type="EMBL" id="MCA9376336.1"/>
    </source>
</evidence>
<dbReference type="InterPro" id="IPR002073">
    <property type="entry name" value="PDEase_catalytic_dom"/>
</dbReference>
<dbReference type="InterPro" id="IPR036971">
    <property type="entry name" value="PDEase_catalytic_dom_sf"/>
</dbReference>
<sequence length="362" mass="41588">MLLYIDQKTKFTNTTQVLTLKGRKLYKLAKSTYNSYLPYHTFDHAQTVLDRLTAMRDNIRLEVLTADYLEILCPHIPCGAALAEIAEIAEIAEKAELSSQFSKLSKKARKELESIEHELFDLMVIATLFHDAGHEGYRFAQEIEIKNALAKHTSNNVSPRSSSIDLNLYENLLSTEEKSVQIFEGLTKNMLEQFQIEIVSKMILATAFGQDDPILPKWKQRKYAPKTAAERIVAFCDLASFLEGAEKVLLYTINVKQEAILSDPENTRMFGTIHEMCDDVIEHFYTKSVKNAIRSVENDFTTEYVAKLYKRYEKTLSDMILISEYSNELSNSKRPKHSTNTREDLMTTYHRLDKELKKAQSV</sequence>
<evidence type="ECO:0000259" key="1">
    <source>
        <dbReference type="Pfam" id="PF00233"/>
    </source>
</evidence>
<dbReference type="AlphaFoldDB" id="A0A955KXQ7"/>
<accession>A0A955KXQ7</accession>
<comment type="caution">
    <text evidence="2">The sequence shown here is derived from an EMBL/GenBank/DDBJ whole genome shotgun (WGS) entry which is preliminary data.</text>
</comment>
<dbReference type="EMBL" id="JAGQLN010000001">
    <property type="protein sequence ID" value="MCA9376336.1"/>
    <property type="molecule type" value="Genomic_DNA"/>
</dbReference>
<gene>
    <name evidence="2" type="ORF">KC685_00250</name>
</gene>
<dbReference type="SUPFAM" id="SSF109604">
    <property type="entry name" value="HD-domain/PDEase-like"/>
    <property type="match status" value="1"/>
</dbReference>
<dbReference type="GO" id="GO:0004114">
    <property type="term" value="F:3',5'-cyclic-nucleotide phosphodiesterase activity"/>
    <property type="evidence" value="ECO:0007669"/>
    <property type="project" value="InterPro"/>
</dbReference>
<dbReference type="Gene3D" id="1.10.1300.10">
    <property type="entry name" value="3'5'-cyclic nucleotide phosphodiesterase, catalytic domain"/>
    <property type="match status" value="1"/>
</dbReference>
<dbReference type="Proteomes" id="UP000741282">
    <property type="component" value="Unassembled WGS sequence"/>
</dbReference>
<name>A0A955KXQ7_9BACT</name>
<reference evidence="2" key="1">
    <citation type="submission" date="2020-04" db="EMBL/GenBank/DDBJ databases">
        <authorList>
            <person name="Zhang T."/>
        </authorList>
    </citation>
    <scope>NUCLEOTIDE SEQUENCE</scope>
    <source>
        <strain evidence="2">HKST-UBA17</strain>
    </source>
</reference>
<dbReference type="Pfam" id="PF00233">
    <property type="entry name" value="PDEase_I"/>
    <property type="match status" value="1"/>
</dbReference>
<dbReference type="GO" id="GO:0007165">
    <property type="term" value="P:signal transduction"/>
    <property type="evidence" value="ECO:0007669"/>
    <property type="project" value="InterPro"/>
</dbReference>
<proteinExistence type="predicted"/>
<feature type="domain" description="PDEase" evidence="1">
    <location>
        <begin position="122"/>
        <end position="286"/>
    </location>
</feature>
<reference evidence="2" key="2">
    <citation type="journal article" date="2021" name="Microbiome">
        <title>Successional dynamics and alternative stable states in a saline activated sludge microbial community over 9 years.</title>
        <authorList>
            <person name="Wang Y."/>
            <person name="Ye J."/>
            <person name="Ju F."/>
            <person name="Liu L."/>
            <person name="Boyd J.A."/>
            <person name="Deng Y."/>
            <person name="Parks D.H."/>
            <person name="Jiang X."/>
            <person name="Yin X."/>
            <person name="Woodcroft B.J."/>
            <person name="Tyson G.W."/>
            <person name="Hugenholtz P."/>
            <person name="Polz M.F."/>
            <person name="Zhang T."/>
        </authorList>
    </citation>
    <scope>NUCLEOTIDE SEQUENCE</scope>
    <source>
        <strain evidence="2">HKST-UBA17</strain>
    </source>
</reference>
<organism evidence="2 3">
    <name type="scientific">Candidatus Dojkabacteria bacterium</name>
    <dbReference type="NCBI Taxonomy" id="2099670"/>
    <lineage>
        <taxon>Bacteria</taxon>
        <taxon>Candidatus Dojkabacteria</taxon>
    </lineage>
</organism>
<protein>
    <recommendedName>
        <fullName evidence="1">PDEase domain-containing protein</fullName>
    </recommendedName>
</protein>